<dbReference type="EMBL" id="JAGSGD010000001">
    <property type="protein sequence ID" value="MBR7619682.1"/>
    <property type="molecule type" value="Genomic_DNA"/>
</dbReference>
<protein>
    <submittedName>
        <fullName evidence="2">DUF4287 domain-containing protein</fullName>
    </submittedName>
</protein>
<feature type="domain" description="DUF5655" evidence="1">
    <location>
        <begin position="93"/>
        <end position="195"/>
    </location>
</feature>
<dbReference type="Pfam" id="PF14117">
    <property type="entry name" value="DUF4287"/>
    <property type="match status" value="1"/>
</dbReference>
<dbReference type="RefSeq" id="WP_215340025.1">
    <property type="nucleotide sequence ID" value="NZ_JAGSGD010000001.1"/>
</dbReference>
<organism evidence="2 3">
    <name type="scientific">Phenylobacterium glaciei</name>
    <dbReference type="NCBI Taxonomy" id="2803784"/>
    <lineage>
        <taxon>Bacteria</taxon>
        <taxon>Pseudomonadati</taxon>
        <taxon>Pseudomonadota</taxon>
        <taxon>Alphaproteobacteria</taxon>
        <taxon>Caulobacterales</taxon>
        <taxon>Caulobacteraceae</taxon>
        <taxon>Phenylobacterium</taxon>
    </lineage>
</organism>
<evidence type="ECO:0000313" key="3">
    <source>
        <dbReference type="Proteomes" id="UP000622580"/>
    </source>
</evidence>
<name>A0A941HWW6_9CAUL</name>
<evidence type="ECO:0000313" key="2">
    <source>
        <dbReference type="EMBL" id="MBR7619682.1"/>
    </source>
</evidence>
<evidence type="ECO:0000259" key="1">
    <source>
        <dbReference type="Pfam" id="PF18899"/>
    </source>
</evidence>
<dbReference type="AlphaFoldDB" id="A0A941HWW6"/>
<dbReference type="InterPro" id="IPR025629">
    <property type="entry name" value="DUF4287"/>
</dbReference>
<proteinExistence type="predicted"/>
<gene>
    <name evidence="2" type="ORF">JKL49_09810</name>
</gene>
<dbReference type="Proteomes" id="UP000622580">
    <property type="component" value="Unassembled WGS sequence"/>
</dbReference>
<keyword evidence="3" id="KW-1185">Reference proteome</keyword>
<accession>A0A941HWW6</accession>
<sequence>MGTADTPNTKGLSPRQEKWFATARASLERDTGKTMDAWIAIAKTCPETKTMTRIAWMKEHHGLGMNRANIVMSAAFPTGSGWDEPVKLREALWKDPAAVAIFEAVERAATALPDVVTGQRKAFTGFSRNFQFASAKPMKGGQVVLGLAVPPDADPRLAEPKAEGWSERLKSKLTLASPADVDAKLAALIRQAWEAS</sequence>
<comment type="caution">
    <text evidence="2">The sequence shown here is derived from an EMBL/GenBank/DDBJ whole genome shotgun (WGS) entry which is preliminary data.</text>
</comment>
<reference evidence="2" key="1">
    <citation type="submission" date="2021-04" db="EMBL/GenBank/DDBJ databases">
        <title>Draft genome assembly of strain Phenylobacterium sp. 20VBR1 using MiniION and Illumina platforms.</title>
        <authorList>
            <person name="Thomas F.A."/>
            <person name="Krishnan K.P."/>
            <person name="Sinha R.K."/>
        </authorList>
    </citation>
    <scope>NUCLEOTIDE SEQUENCE</scope>
    <source>
        <strain evidence="2">20VBR1</strain>
    </source>
</reference>
<dbReference type="Pfam" id="PF18899">
    <property type="entry name" value="DUF5655"/>
    <property type="match status" value="1"/>
</dbReference>
<dbReference type="InterPro" id="IPR043714">
    <property type="entry name" value="DUF5655"/>
</dbReference>